<comment type="caution">
    <text evidence="4">The sequence shown here is derived from an EMBL/GenBank/DDBJ whole genome shotgun (WGS) entry which is preliminary data.</text>
</comment>
<dbReference type="EMBL" id="JAVDWU010000005">
    <property type="protein sequence ID" value="MDR7150875.1"/>
    <property type="molecule type" value="Genomic_DNA"/>
</dbReference>
<dbReference type="RefSeq" id="WP_310317158.1">
    <property type="nucleotide sequence ID" value="NZ_JAVDWU010000005.1"/>
</dbReference>
<accession>A0ABU1WNK0</accession>
<keyword evidence="5" id="KW-1185">Reference proteome</keyword>
<dbReference type="Proteomes" id="UP001265700">
    <property type="component" value="Unassembled WGS sequence"/>
</dbReference>
<name>A0ABU1WNK0_9BURK</name>
<dbReference type="Gene3D" id="3.40.190.10">
    <property type="entry name" value="Periplasmic binding protein-like II"/>
    <property type="match status" value="2"/>
</dbReference>
<comment type="subcellular location">
    <subcellularLocation>
        <location evidence="1">Periplasm</location>
    </subcellularLocation>
</comment>
<sequence>MLQSAAFPAREQVSRELRTGWGQNLADPAAGAWARRIGSLALLAFSLVLGSCESPPPPPLVLGVNSWVGYDPLVLARDRDMIDTAQIKVVELSSSSETMRGFRNGLIDAAALTLDEALRLAGEGQDLRLVALLDASAGADVVLARSGIGTLQALRGETIAVERSAVGALMLTRLLQKAGLRPADVNVLNLEASLHLDALRDGKAGAAISYQPLASALKKAGFHVVFDSAGLSDELFDVLVVRASALRERPAQVDALIAGWREGLRALERDRAATAADMARGTDMTPEEYVDTLGGLAFYEPAASLKQLTGQPPPLVHGAERLVQTLISAGLLDQAPDWGRLIDPEPARRVMNAEKPS</sequence>
<evidence type="ECO:0000256" key="2">
    <source>
        <dbReference type="ARBA" id="ARBA00010742"/>
    </source>
</evidence>
<evidence type="ECO:0000313" key="4">
    <source>
        <dbReference type="EMBL" id="MDR7150875.1"/>
    </source>
</evidence>
<protein>
    <submittedName>
        <fullName evidence="4">NitT/TauT family transport system substrate-binding protein</fullName>
    </submittedName>
</protein>
<dbReference type="Pfam" id="PF13379">
    <property type="entry name" value="NMT1_2"/>
    <property type="match status" value="1"/>
</dbReference>
<dbReference type="PANTHER" id="PTHR30024">
    <property type="entry name" value="ALIPHATIC SULFONATES-BINDING PROTEIN-RELATED"/>
    <property type="match status" value="1"/>
</dbReference>
<evidence type="ECO:0000256" key="1">
    <source>
        <dbReference type="ARBA" id="ARBA00004418"/>
    </source>
</evidence>
<proteinExistence type="inferred from homology"/>
<gene>
    <name evidence="4" type="ORF">J2W49_002838</name>
</gene>
<dbReference type="SUPFAM" id="SSF53850">
    <property type="entry name" value="Periplasmic binding protein-like II"/>
    <property type="match status" value="1"/>
</dbReference>
<keyword evidence="3" id="KW-0732">Signal</keyword>
<organism evidence="4 5">
    <name type="scientific">Hydrogenophaga palleronii</name>
    <dbReference type="NCBI Taxonomy" id="65655"/>
    <lineage>
        <taxon>Bacteria</taxon>
        <taxon>Pseudomonadati</taxon>
        <taxon>Pseudomonadota</taxon>
        <taxon>Betaproteobacteria</taxon>
        <taxon>Burkholderiales</taxon>
        <taxon>Comamonadaceae</taxon>
        <taxon>Hydrogenophaga</taxon>
    </lineage>
</organism>
<evidence type="ECO:0000256" key="3">
    <source>
        <dbReference type="ARBA" id="ARBA00022729"/>
    </source>
</evidence>
<reference evidence="4 5" key="1">
    <citation type="submission" date="2023-07" db="EMBL/GenBank/DDBJ databases">
        <title>Sorghum-associated microbial communities from plants grown in Nebraska, USA.</title>
        <authorList>
            <person name="Schachtman D."/>
        </authorList>
    </citation>
    <scope>NUCLEOTIDE SEQUENCE [LARGE SCALE GENOMIC DNA]</scope>
    <source>
        <strain evidence="4 5">4249</strain>
    </source>
</reference>
<evidence type="ECO:0000313" key="5">
    <source>
        <dbReference type="Proteomes" id="UP001265700"/>
    </source>
</evidence>
<comment type="similarity">
    <text evidence="2">Belongs to the bacterial solute-binding protein SsuA/TauA family.</text>
</comment>
<dbReference type="PANTHER" id="PTHR30024:SF47">
    <property type="entry name" value="TAURINE-BINDING PERIPLASMIC PROTEIN"/>
    <property type="match status" value="1"/>
</dbReference>